<feature type="repeat" description="WD" evidence="3">
    <location>
        <begin position="87"/>
        <end position="128"/>
    </location>
</feature>
<dbReference type="SMART" id="SM00320">
    <property type="entry name" value="WD40"/>
    <property type="match status" value="2"/>
</dbReference>
<dbReference type="Proteomes" id="UP000683925">
    <property type="component" value="Unassembled WGS sequence"/>
</dbReference>
<dbReference type="PANTHER" id="PTHR22847">
    <property type="entry name" value="WD40 REPEAT PROTEIN"/>
    <property type="match status" value="1"/>
</dbReference>
<reference evidence="4" key="1">
    <citation type="submission" date="2021-01" db="EMBL/GenBank/DDBJ databases">
        <authorList>
            <consortium name="Genoscope - CEA"/>
            <person name="William W."/>
        </authorList>
    </citation>
    <scope>NUCLEOTIDE SEQUENCE</scope>
</reference>
<comment type="caution">
    <text evidence="4">The sequence shown here is derived from an EMBL/GenBank/DDBJ whole genome shotgun (WGS) entry which is preliminary data.</text>
</comment>
<dbReference type="PROSITE" id="PS00678">
    <property type="entry name" value="WD_REPEATS_1"/>
    <property type="match status" value="1"/>
</dbReference>
<dbReference type="PROSITE" id="PS50082">
    <property type="entry name" value="WD_REPEATS_2"/>
    <property type="match status" value="2"/>
</dbReference>
<dbReference type="InterPro" id="IPR019775">
    <property type="entry name" value="WD40_repeat_CS"/>
</dbReference>
<evidence type="ECO:0000256" key="2">
    <source>
        <dbReference type="ARBA" id="ARBA00022737"/>
    </source>
</evidence>
<protein>
    <submittedName>
        <fullName evidence="4">Uncharacterized protein</fullName>
    </submittedName>
</protein>
<evidence type="ECO:0000313" key="5">
    <source>
        <dbReference type="Proteomes" id="UP000683925"/>
    </source>
</evidence>
<dbReference type="PROSITE" id="PS50294">
    <property type="entry name" value="WD_REPEATS_REGION"/>
    <property type="match status" value="2"/>
</dbReference>
<dbReference type="OrthoDB" id="6363363at2759"/>
<evidence type="ECO:0000256" key="1">
    <source>
        <dbReference type="ARBA" id="ARBA00022574"/>
    </source>
</evidence>
<dbReference type="EMBL" id="CAJJDP010000019">
    <property type="protein sequence ID" value="CAD8146675.1"/>
    <property type="molecule type" value="Genomic_DNA"/>
</dbReference>
<keyword evidence="1 3" id="KW-0853">WD repeat</keyword>
<dbReference type="InterPro" id="IPR001680">
    <property type="entry name" value="WD40_rpt"/>
</dbReference>
<dbReference type="AlphaFoldDB" id="A0A8S1T081"/>
<proteinExistence type="predicted"/>
<dbReference type="GO" id="GO:1990234">
    <property type="term" value="C:transferase complex"/>
    <property type="evidence" value="ECO:0007669"/>
    <property type="project" value="UniProtKB-ARBA"/>
</dbReference>
<evidence type="ECO:0000256" key="3">
    <source>
        <dbReference type="PROSITE-ProRule" id="PRU00221"/>
    </source>
</evidence>
<accession>A0A8S1T081</accession>
<sequence length="209" mass="23665">MIEPQIQSLILRDETQCVFSPNRKTQAYSSYNLSSLKIGKQAQKFDGHTNNVYSVCFSPDRTTLASGNSDHSIQLWDVKAGQQKAKLDGHQYSVTSINVLFDRTTLASGSYDKSICLWVVKTAKETQPQDHCYQDLLSQFNLPLSSQIHFINATIDRNILRLLQNSILETQGVLILKGEFVDHKGYDLQPLYKSKGVLILENELKQKLN</sequence>
<name>A0A8S1T081_PAROT</name>
<dbReference type="Pfam" id="PF00400">
    <property type="entry name" value="WD40"/>
    <property type="match status" value="2"/>
</dbReference>
<gene>
    <name evidence="4" type="ORF">POCTA_138.1.T0190043</name>
</gene>
<dbReference type="PANTHER" id="PTHR22847:SF637">
    <property type="entry name" value="WD REPEAT DOMAIN 5B"/>
    <property type="match status" value="1"/>
</dbReference>
<feature type="repeat" description="WD" evidence="3">
    <location>
        <begin position="45"/>
        <end position="86"/>
    </location>
</feature>
<organism evidence="4 5">
    <name type="scientific">Paramecium octaurelia</name>
    <dbReference type="NCBI Taxonomy" id="43137"/>
    <lineage>
        <taxon>Eukaryota</taxon>
        <taxon>Sar</taxon>
        <taxon>Alveolata</taxon>
        <taxon>Ciliophora</taxon>
        <taxon>Intramacronucleata</taxon>
        <taxon>Oligohymenophorea</taxon>
        <taxon>Peniculida</taxon>
        <taxon>Parameciidae</taxon>
        <taxon>Paramecium</taxon>
    </lineage>
</organism>
<keyword evidence="5" id="KW-1185">Reference proteome</keyword>
<keyword evidence="2" id="KW-0677">Repeat</keyword>
<evidence type="ECO:0000313" key="4">
    <source>
        <dbReference type="EMBL" id="CAD8146675.1"/>
    </source>
</evidence>